<dbReference type="Proteomes" id="UP000010411">
    <property type="component" value="Unassembled WGS sequence"/>
</dbReference>
<organism evidence="2 3">
    <name type="scientific">Streptomyces ipomoeae 91-03</name>
    <dbReference type="NCBI Taxonomy" id="698759"/>
    <lineage>
        <taxon>Bacteria</taxon>
        <taxon>Bacillati</taxon>
        <taxon>Actinomycetota</taxon>
        <taxon>Actinomycetes</taxon>
        <taxon>Kitasatosporales</taxon>
        <taxon>Streptomycetaceae</taxon>
        <taxon>Streptomyces</taxon>
    </lineage>
</organism>
<proteinExistence type="predicted"/>
<dbReference type="SUPFAM" id="SSF50494">
    <property type="entry name" value="Trypsin-like serine proteases"/>
    <property type="match status" value="1"/>
</dbReference>
<gene>
    <name evidence="2" type="ORF">STRIP9103_03276</name>
</gene>
<dbReference type="InterPro" id="IPR009003">
    <property type="entry name" value="Peptidase_S1_PA"/>
</dbReference>
<evidence type="ECO:0000256" key="1">
    <source>
        <dbReference type="SAM" id="MobiDB-lite"/>
    </source>
</evidence>
<feature type="region of interest" description="Disordered" evidence="1">
    <location>
        <begin position="168"/>
        <end position="188"/>
    </location>
</feature>
<dbReference type="EMBL" id="AEJC01000543">
    <property type="protein sequence ID" value="EKX62006.1"/>
    <property type="molecule type" value="Genomic_DNA"/>
</dbReference>
<sequence>MLPDDWQRIRERGRHLMSELKRVDEDLPPEVLALAQALRDLFQGLGISTRRYAARRSYDSGTVSRYLSGRRLPPWEFVLNLLHDVAEERGNVPTEETIGMLRALHDAALRAGNSPVHKVQLLQRQLAEADQEARRAAMRERLLEDAVQDREHRIRDLQMRYRELQAASVSSAEEGLGDATSSGGSAEEHARLRAEIHDLQEELARVRALHRRAEERCEQLERQLADAERTAERVGETALLPEVFVPDARNGDRASSGASGVFGQSTTVHGDLNVFTSGWQVDEEYVESVTVQMIRGDTKHRGNGLLVDAETVVTFEHLLPLGGWRTSSFKAVVRGDGRIVRAASIERYAVTHRKKQYYVVALRLCDPLPFPARPLTADQRPTPGSQLLVNAYTWDGPYSCVLEVNGRTGEWLRVSGEIKSDLDGAPAFSSTGGLVGLLSIGEPGLFGPRDSERGRGHILPVSTLQALKSVNLST</sequence>
<evidence type="ECO:0000313" key="3">
    <source>
        <dbReference type="Proteomes" id="UP000010411"/>
    </source>
</evidence>
<dbReference type="PATRIC" id="fig|698759.3.peg.7309"/>
<comment type="caution">
    <text evidence="2">The sequence shown here is derived from an EMBL/GenBank/DDBJ whole genome shotgun (WGS) entry which is preliminary data.</text>
</comment>
<dbReference type="AlphaFoldDB" id="L1KMG5"/>
<name>L1KMG5_9ACTN</name>
<evidence type="ECO:0000313" key="2">
    <source>
        <dbReference type="EMBL" id="EKX62006.1"/>
    </source>
</evidence>
<accession>L1KMG5</accession>
<keyword evidence="3" id="KW-1185">Reference proteome</keyword>
<dbReference type="RefSeq" id="WP_009330364.1">
    <property type="nucleotide sequence ID" value="NZ_AEJC01000543.1"/>
</dbReference>
<reference evidence="2 3" key="1">
    <citation type="submission" date="2012-11" db="EMBL/GenBank/DDBJ databases">
        <authorList>
            <person name="Huguet-Tapia J.C."/>
            <person name="Durkin A.S."/>
            <person name="Pettis G.S."/>
            <person name="Badger J.H."/>
        </authorList>
    </citation>
    <scope>NUCLEOTIDE SEQUENCE [LARGE SCALE GENOMIC DNA]</scope>
    <source>
        <strain evidence="2 3">91-03</strain>
    </source>
</reference>
<protein>
    <submittedName>
        <fullName evidence="2">Uncharacterized protein</fullName>
    </submittedName>
</protein>